<reference evidence="1 2" key="1">
    <citation type="submission" date="2021-03" db="EMBL/GenBank/DDBJ databases">
        <title>Antimicrobial resistance genes in bacteria isolated from Japanese honey, and their potential for conferring macrolide and lincosamide resistance in the American foulbrood pathogen Paenibacillus larvae.</title>
        <authorList>
            <person name="Okamoto M."/>
            <person name="Kumagai M."/>
            <person name="Kanamori H."/>
            <person name="Takamatsu D."/>
        </authorList>
    </citation>
    <scope>NUCLEOTIDE SEQUENCE [LARGE SCALE GENOMIC DNA]</scope>
    <source>
        <strain evidence="1 2">J6TS1</strain>
    </source>
</reference>
<keyword evidence="2" id="KW-1185">Reference proteome</keyword>
<dbReference type="EMBL" id="BORJ01000012">
    <property type="protein sequence ID" value="GIN98024.1"/>
    <property type="molecule type" value="Genomic_DNA"/>
</dbReference>
<organism evidence="1 2">
    <name type="scientific">Siminovitchia terrae</name>
    <name type="common">Bacillus terrae</name>
    <dbReference type="NCBI Taxonomy" id="1914933"/>
    <lineage>
        <taxon>Bacteria</taxon>
        <taxon>Bacillati</taxon>
        <taxon>Bacillota</taxon>
        <taxon>Bacilli</taxon>
        <taxon>Bacillales</taxon>
        <taxon>Bacillaceae</taxon>
        <taxon>Siminovitchia</taxon>
    </lineage>
</organism>
<protein>
    <recommendedName>
        <fullName evidence="3">LAGLIDADG homing endonuclease</fullName>
    </recommendedName>
</protein>
<dbReference type="Proteomes" id="UP000680670">
    <property type="component" value="Unassembled WGS sequence"/>
</dbReference>
<proteinExistence type="predicted"/>
<evidence type="ECO:0000313" key="2">
    <source>
        <dbReference type="Proteomes" id="UP000680670"/>
    </source>
</evidence>
<comment type="caution">
    <text evidence="1">The sequence shown here is derived from an EMBL/GenBank/DDBJ whole genome shotgun (WGS) entry which is preliminary data.</text>
</comment>
<gene>
    <name evidence="1" type="ORF">J6TS1_38940</name>
</gene>
<evidence type="ECO:0000313" key="1">
    <source>
        <dbReference type="EMBL" id="GIN98024.1"/>
    </source>
</evidence>
<sequence>MIVIDDWFFNYGTTNITARRKSILQFLDYVYEKERPDQSKMYLQFGKGGVKNYLYYFRDKCLNEKQTYE</sequence>
<name>A0ABQ4L277_SIMTE</name>
<accession>A0ABQ4L277</accession>
<evidence type="ECO:0008006" key="3">
    <source>
        <dbReference type="Google" id="ProtNLM"/>
    </source>
</evidence>